<evidence type="ECO:0000256" key="2">
    <source>
        <dbReference type="PROSITE-ProRule" id="PRU00335"/>
    </source>
</evidence>
<evidence type="ECO:0000259" key="4">
    <source>
        <dbReference type="PROSITE" id="PS50977"/>
    </source>
</evidence>
<dbReference type="EMBL" id="JAVREN010000004">
    <property type="protein sequence ID" value="MDT0306086.1"/>
    <property type="molecule type" value="Genomic_DNA"/>
</dbReference>
<dbReference type="InterPro" id="IPR001647">
    <property type="entry name" value="HTH_TetR"/>
</dbReference>
<comment type="caution">
    <text evidence="5">The sequence shown here is derived from an EMBL/GenBank/DDBJ whole genome shotgun (WGS) entry which is preliminary data.</text>
</comment>
<dbReference type="InterPro" id="IPR050109">
    <property type="entry name" value="HTH-type_TetR-like_transc_reg"/>
</dbReference>
<evidence type="ECO:0000256" key="3">
    <source>
        <dbReference type="SAM" id="MobiDB-lite"/>
    </source>
</evidence>
<feature type="compositionally biased region" description="Low complexity" evidence="3">
    <location>
        <begin position="8"/>
        <end position="19"/>
    </location>
</feature>
<gene>
    <name evidence="5" type="ORF">RM780_03795</name>
</gene>
<reference evidence="6" key="1">
    <citation type="submission" date="2023-07" db="EMBL/GenBank/DDBJ databases">
        <title>30 novel species of actinomycetes from the DSMZ collection.</title>
        <authorList>
            <person name="Nouioui I."/>
        </authorList>
    </citation>
    <scope>NUCLEOTIDE SEQUENCE [LARGE SCALE GENOMIC DNA]</scope>
    <source>
        <strain evidence="6">DSM 44917</strain>
    </source>
</reference>
<evidence type="ECO:0000256" key="1">
    <source>
        <dbReference type="ARBA" id="ARBA00023125"/>
    </source>
</evidence>
<dbReference type="PANTHER" id="PTHR30055:SF242">
    <property type="entry name" value="HTH-TYPE TRANSCRIPTIONAL REPRESSOR KSTR"/>
    <property type="match status" value="1"/>
</dbReference>
<sequence>MTTRSADRATPAVAQPARTARQRARRRRILDASTRLAAEGGFDAVQMREVAESAGVALGTLYRYFPSKIHLLVAVLHDQLEQLHATLRERPLTEHQPADRVVRTLKRAFRAHQREPRLAEAMMRALLFADASVGEEVAGVSRLTATLLMDATGLPEEEAARHLSAIRVIQHTWHSTLLYWLSGGISLAQAHTDIETACGLLAGARPIE</sequence>
<name>A0ABU2L3U2_9ACTN</name>
<keyword evidence="1 2" id="KW-0238">DNA-binding</keyword>
<dbReference type="SUPFAM" id="SSF46689">
    <property type="entry name" value="Homeodomain-like"/>
    <property type="match status" value="1"/>
</dbReference>
<keyword evidence="6" id="KW-1185">Reference proteome</keyword>
<feature type="region of interest" description="Disordered" evidence="3">
    <location>
        <begin position="1"/>
        <end position="23"/>
    </location>
</feature>
<dbReference type="RefSeq" id="WP_311629009.1">
    <property type="nucleotide sequence ID" value="NZ_JAVREN010000004.1"/>
</dbReference>
<organism evidence="5 6">
    <name type="scientific">Streptomyces boetiae</name>
    <dbReference type="NCBI Taxonomy" id="3075541"/>
    <lineage>
        <taxon>Bacteria</taxon>
        <taxon>Bacillati</taxon>
        <taxon>Actinomycetota</taxon>
        <taxon>Actinomycetes</taxon>
        <taxon>Kitasatosporales</taxon>
        <taxon>Streptomycetaceae</taxon>
        <taxon>Streptomyces</taxon>
    </lineage>
</organism>
<dbReference type="InterPro" id="IPR009057">
    <property type="entry name" value="Homeodomain-like_sf"/>
</dbReference>
<dbReference type="InterPro" id="IPR041642">
    <property type="entry name" value="KstR_C"/>
</dbReference>
<feature type="DNA-binding region" description="H-T-H motif" evidence="2">
    <location>
        <begin position="46"/>
        <end position="65"/>
    </location>
</feature>
<evidence type="ECO:0000313" key="6">
    <source>
        <dbReference type="Proteomes" id="UP001183388"/>
    </source>
</evidence>
<proteinExistence type="predicted"/>
<dbReference type="Pfam" id="PF00440">
    <property type="entry name" value="TetR_N"/>
    <property type="match status" value="1"/>
</dbReference>
<accession>A0ABU2L3U2</accession>
<dbReference type="PRINTS" id="PR00455">
    <property type="entry name" value="HTHTETR"/>
</dbReference>
<evidence type="ECO:0000313" key="5">
    <source>
        <dbReference type="EMBL" id="MDT0306086.1"/>
    </source>
</evidence>
<protein>
    <submittedName>
        <fullName evidence="5">TetR family transcriptional regulator</fullName>
    </submittedName>
</protein>
<dbReference type="PANTHER" id="PTHR30055">
    <property type="entry name" value="HTH-TYPE TRANSCRIPTIONAL REGULATOR RUTR"/>
    <property type="match status" value="1"/>
</dbReference>
<dbReference type="PROSITE" id="PS50977">
    <property type="entry name" value="HTH_TETR_2"/>
    <property type="match status" value="1"/>
</dbReference>
<dbReference type="Gene3D" id="1.10.357.10">
    <property type="entry name" value="Tetracycline Repressor, domain 2"/>
    <property type="match status" value="1"/>
</dbReference>
<dbReference type="Pfam" id="PF17925">
    <property type="entry name" value="TetR_C_20"/>
    <property type="match status" value="1"/>
</dbReference>
<feature type="domain" description="HTH tetR-type" evidence="4">
    <location>
        <begin position="23"/>
        <end position="83"/>
    </location>
</feature>
<dbReference type="Proteomes" id="UP001183388">
    <property type="component" value="Unassembled WGS sequence"/>
</dbReference>